<reference evidence="1 2" key="1">
    <citation type="submission" date="2017-09" db="EMBL/GenBank/DDBJ databases">
        <title>Sphingomonas spermidinifaciens 9NM-10, whole genome shotgun sequence.</title>
        <authorList>
            <person name="Feng G."/>
            <person name="Zhu H."/>
        </authorList>
    </citation>
    <scope>NUCLEOTIDE SEQUENCE [LARGE SCALE GENOMIC DNA]</scope>
    <source>
        <strain evidence="1 2">9NM-10</strain>
    </source>
</reference>
<proteinExistence type="predicted"/>
<name>A0A2A4B2U8_9SPHN</name>
<keyword evidence="2" id="KW-1185">Reference proteome</keyword>
<accession>A0A2A4B2U8</accession>
<evidence type="ECO:0008006" key="3">
    <source>
        <dbReference type="Google" id="ProtNLM"/>
    </source>
</evidence>
<gene>
    <name evidence="1" type="ORF">COC42_10665</name>
</gene>
<evidence type="ECO:0000313" key="2">
    <source>
        <dbReference type="Proteomes" id="UP000218366"/>
    </source>
</evidence>
<dbReference type="RefSeq" id="WP_096343334.1">
    <property type="nucleotide sequence ID" value="NZ_NWMW01000002.1"/>
</dbReference>
<organism evidence="1 2">
    <name type="scientific">Sphingomonas spermidinifaciens</name>
    <dbReference type="NCBI Taxonomy" id="1141889"/>
    <lineage>
        <taxon>Bacteria</taxon>
        <taxon>Pseudomonadati</taxon>
        <taxon>Pseudomonadota</taxon>
        <taxon>Alphaproteobacteria</taxon>
        <taxon>Sphingomonadales</taxon>
        <taxon>Sphingomonadaceae</taxon>
        <taxon>Sphingomonas</taxon>
    </lineage>
</organism>
<dbReference type="EMBL" id="NWMW01000002">
    <property type="protein sequence ID" value="PCD01956.1"/>
    <property type="molecule type" value="Genomic_DNA"/>
</dbReference>
<protein>
    <recommendedName>
        <fullName evidence="3">Terminase</fullName>
    </recommendedName>
</protein>
<dbReference type="AlphaFoldDB" id="A0A2A4B2U8"/>
<dbReference type="Proteomes" id="UP000218366">
    <property type="component" value="Unassembled WGS sequence"/>
</dbReference>
<evidence type="ECO:0000313" key="1">
    <source>
        <dbReference type="EMBL" id="PCD01956.1"/>
    </source>
</evidence>
<comment type="caution">
    <text evidence="1">The sequence shown here is derived from an EMBL/GenBank/DDBJ whole genome shotgun (WGS) entry which is preliminary data.</text>
</comment>
<dbReference type="OrthoDB" id="8480631at2"/>
<sequence>MADEFITQGPDSLPQVRRAERGWTAKRREAFLSVLAASANVRLAARSLGIDPAGAYRLRARDKTFAALWAEAMALGYETLEQALIERARGGVNAIAIDGLAFGLTLTGEVDGDVHAPPPATINGGQVEMDVKLAMWLLDRQDRRGGRTTGGVQGPAPTRETVEAKIARKLDMLAKRRKR</sequence>